<feature type="transmembrane region" description="Helical" evidence="2">
    <location>
        <begin position="103"/>
        <end position="125"/>
    </location>
</feature>
<sequence>MPNSLIFAVILAVWAAYLIQHWIRRRDHVATARSVDRFSEAMRVLERRQSLPRADVTPPAPRSYSLSLTRPAHPDVVVKRAGPGVVATAPRRSTPRLRKPPAAVVRATLLLLGIVSLIAGVTPWLTGQAPWWSAAAGAGGLLLALTLVRVSVGRAQRRATSPVRARATNARAARPRRAHQPSVAPPRRAHEPSVARRRGAAERTRALPARTEHTASSTELVADSAELFEQPVHVPAEVELYVVAVHEAGPDTQQSVGLPVVGQAETAPAREDQAREDQVQELEGTWAPVAVPPPTYTLKAKASRRPASPQPAAPEETGPVLSGTVEVDGLPFDGNAMAFDEEFEDLPPVHSVG</sequence>
<evidence type="ECO:0000256" key="2">
    <source>
        <dbReference type="SAM" id="Phobius"/>
    </source>
</evidence>
<feature type="transmembrane region" description="Helical" evidence="2">
    <location>
        <begin position="6"/>
        <end position="23"/>
    </location>
</feature>
<feature type="region of interest" description="Disordered" evidence="1">
    <location>
        <begin position="299"/>
        <end position="353"/>
    </location>
</feature>
<keyword evidence="2" id="KW-1133">Transmembrane helix</keyword>
<proteinExistence type="predicted"/>
<protein>
    <submittedName>
        <fullName evidence="3">Uncharacterized protein</fullName>
    </submittedName>
</protein>
<evidence type="ECO:0000313" key="4">
    <source>
        <dbReference type="Proteomes" id="UP000315395"/>
    </source>
</evidence>
<dbReference type="OrthoDB" id="3218604at2"/>
<dbReference type="RefSeq" id="WP_143784528.1">
    <property type="nucleotide sequence ID" value="NZ_CP041616.1"/>
</dbReference>
<organism evidence="3 4">
    <name type="scientific">Ornithinimicrobium ciconiae</name>
    <dbReference type="NCBI Taxonomy" id="2594265"/>
    <lineage>
        <taxon>Bacteria</taxon>
        <taxon>Bacillati</taxon>
        <taxon>Actinomycetota</taxon>
        <taxon>Actinomycetes</taxon>
        <taxon>Micrococcales</taxon>
        <taxon>Ornithinimicrobiaceae</taxon>
        <taxon>Ornithinimicrobium</taxon>
    </lineage>
</organism>
<feature type="compositionally biased region" description="Basic and acidic residues" evidence="1">
    <location>
        <begin position="188"/>
        <end position="213"/>
    </location>
</feature>
<keyword evidence="2" id="KW-0472">Membrane</keyword>
<dbReference type="EMBL" id="CP041616">
    <property type="protein sequence ID" value="QDO89807.1"/>
    <property type="molecule type" value="Genomic_DNA"/>
</dbReference>
<accession>A0A516GE48</accession>
<dbReference type="Proteomes" id="UP000315395">
    <property type="component" value="Chromosome"/>
</dbReference>
<evidence type="ECO:0000256" key="1">
    <source>
        <dbReference type="SAM" id="MobiDB-lite"/>
    </source>
</evidence>
<gene>
    <name evidence="3" type="ORF">FNH13_16910</name>
</gene>
<name>A0A516GE48_9MICO</name>
<keyword evidence="2" id="KW-0812">Transmembrane</keyword>
<reference evidence="3 4" key="1">
    <citation type="submission" date="2019-07" db="EMBL/GenBank/DDBJ databases">
        <title>complete genome sequencing of Ornithinimicrobium sp. H23M54.</title>
        <authorList>
            <person name="Bae J.-W."/>
            <person name="Lee S.-Y."/>
        </authorList>
    </citation>
    <scope>NUCLEOTIDE SEQUENCE [LARGE SCALE GENOMIC DNA]</scope>
    <source>
        <strain evidence="3 4">H23M54</strain>
    </source>
</reference>
<dbReference type="AlphaFoldDB" id="A0A516GE48"/>
<feature type="transmembrane region" description="Helical" evidence="2">
    <location>
        <begin position="131"/>
        <end position="152"/>
    </location>
</feature>
<feature type="region of interest" description="Disordered" evidence="1">
    <location>
        <begin position="156"/>
        <end position="218"/>
    </location>
</feature>
<keyword evidence="4" id="KW-1185">Reference proteome</keyword>
<dbReference type="KEGG" id="orz:FNH13_16910"/>
<evidence type="ECO:0000313" key="3">
    <source>
        <dbReference type="EMBL" id="QDO89807.1"/>
    </source>
</evidence>